<name>A0ABU9TW92_9GAMM</name>
<keyword evidence="2" id="KW-1185">Reference proteome</keyword>
<dbReference type="Proteomes" id="UP001449225">
    <property type="component" value="Unassembled WGS sequence"/>
</dbReference>
<reference evidence="1 2" key="1">
    <citation type="submission" date="2024-03" db="EMBL/GenBank/DDBJ databases">
        <title>Community enrichment and isolation of bacterial strains for fucoidan degradation.</title>
        <authorList>
            <person name="Sichert A."/>
        </authorList>
    </citation>
    <scope>NUCLEOTIDE SEQUENCE [LARGE SCALE GENOMIC DNA]</scope>
    <source>
        <strain evidence="1 2">AS76</strain>
    </source>
</reference>
<dbReference type="RefSeq" id="WP_342855116.1">
    <property type="nucleotide sequence ID" value="NZ_JBBMRA010000026.1"/>
</dbReference>
<accession>A0ABU9TW92</accession>
<dbReference type="EMBL" id="JBBMRA010000026">
    <property type="protein sequence ID" value="MEM5537982.1"/>
    <property type="molecule type" value="Genomic_DNA"/>
</dbReference>
<protein>
    <submittedName>
        <fullName evidence="1">Uncharacterized protein</fullName>
    </submittedName>
</protein>
<sequence length="84" mass="9543">MGAIINPSIVKIVYVKIMKHGQPSQSGRFFKGVYAAGNDLQTAELSDRFSKIFITHGDFVEGEFSDSTQRIKFLNKLRKLYRDS</sequence>
<evidence type="ECO:0000313" key="2">
    <source>
        <dbReference type="Proteomes" id="UP001449225"/>
    </source>
</evidence>
<organism evidence="1 2">
    <name type="scientific">Neptuniibacter pectenicola</name>
    <dbReference type="NCBI Taxonomy" id="1806669"/>
    <lineage>
        <taxon>Bacteria</taxon>
        <taxon>Pseudomonadati</taxon>
        <taxon>Pseudomonadota</taxon>
        <taxon>Gammaproteobacteria</taxon>
        <taxon>Oceanospirillales</taxon>
        <taxon>Oceanospirillaceae</taxon>
        <taxon>Neptuniibacter</taxon>
    </lineage>
</organism>
<evidence type="ECO:0000313" key="1">
    <source>
        <dbReference type="EMBL" id="MEM5537982.1"/>
    </source>
</evidence>
<proteinExistence type="predicted"/>
<gene>
    <name evidence="1" type="ORF">WNY58_16480</name>
</gene>
<comment type="caution">
    <text evidence="1">The sequence shown here is derived from an EMBL/GenBank/DDBJ whole genome shotgun (WGS) entry which is preliminary data.</text>
</comment>